<dbReference type="Proteomes" id="UP000235701">
    <property type="component" value="Unassembled WGS sequence"/>
</dbReference>
<evidence type="ECO:0000313" key="2">
    <source>
        <dbReference type="EMBL" id="PMC80458.1"/>
    </source>
</evidence>
<dbReference type="RefSeq" id="WP_102198733.1">
    <property type="nucleotide sequence ID" value="NZ_PNHQ01000002.1"/>
</dbReference>
<dbReference type="EMBL" id="PNHQ01000002">
    <property type="protein sequence ID" value="PMC80458.1"/>
    <property type="molecule type" value="Genomic_DNA"/>
</dbReference>
<feature type="transmembrane region" description="Helical" evidence="1">
    <location>
        <begin position="12"/>
        <end position="29"/>
    </location>
</feature>
<keyword evidence="1" id="KW-0472">Membrane</keyword>
<organism evidence="2 3">
    <name type="scientific">Aerococcus viridans</name>
    <dbReference type="NCBI Taxonomy" id="1377"/>
    <lineage>
        <taxon>Bacteria</taxon>
        <taxon>Bacillati</taxon>
        <taxon>Bacillota</taxon>
        <taxon>Bacilli</taxon>
        <taxon>Lactobacillales</taxon>
        <taxon>Aerococcaceae</taxon>
        <taxon>Aerococcus</taxon>
    </lineage>
</organism>
<accession>A0A2N6UFT4</accession>
<name>A0A2N6UFT4_9LACT</name>
<protein>
    <submittedName>
        <fullName evidence="2">Uncharacterized protein</fullName>
    </submittedName>
</protein>
<sequence>MNYSFQEFLLNLVALAIVILLVMVGITLFDKPKPEFSTAKPIHQQQIGDETEPDILIIYEAEVDGVKVYPSVIKEPK</sequence>
<keyword evidence="1" id="KW-0812">Transmembrane</keyword>
<reference evidence="2 3" key="1">
    <citation type="submission" date="2017-09" db="EMBL/GenBank/DDBJ databases">
        <title>Bacterial strain isolated from the female urinary microbiota.</title>
        <authorList>
            <person name="Thomas-White K."/>
            <person name="Kumar N."/>
            <person name="Forster S."/>
            <person name="Putonti C."/>
            <person name="Lawley T."/>
            <person name="Wolfe A.J."/>
        </authorList>
    </citation>
    <scope>NUCLEOTIDE SEQUENCE [LARGE SCALE GENOMIC DNA]</scope>
    <source>
        <strain evidence="2 3">UMB0240</strain>
    </source>
</reference>
<dbReference type="AlphaFoldDB" id="A0A2N6UFT4"/>
<keyword evidence="3" id="KW-1185">Reference proteome</keyword>
<proteinExistence type="predicted"/>
<evidence type="ECO:0000256" key="1">
    <source>
        <dbReference type="SAM" id="Phobius"/>
    </source>
</evidence>
<evidence type="ECO:0000313" key="3">
    <source>
        <dbReference type="Proteomes" id="UP000235701"/>
    </source>
</evidence>
<comment type="caution">
    <text evidence="2">The sequence shown here is derived from an EMBL/GenBank/DDBJ whole genome shotgun (WGS) entry which is preliminary data.</text>
</comment>
<keyword evidence="1" id="KW-1133">Transmembrane helix</keyword>
<gene>
    <name evidence="2" type="ORF">CJ191_01230</name>
</gene>